<evidence type="ECO:0000256" key="1">
    <source>
        <dbReference type="ARBA" id="ARBA00004752"/>
    </source>
</evidence>
<name>A0A1C0A888_9FIRM</name>
<keyword evidence="5 8" id="KW-0573">Peptidoglycan synthesis</keyword>
<reference evidence="12 13" key="2">
    <citation type="submission" date="2016-08" db="EMBL/GenBank/DDBJ databases">
        <title>Orenia metallireducens sp. nov. strain Z6, a Novel Metal-reducing Firmicute from the Deep Subsurface.</title>
        <authorList>
            <person name="Maxim B.I."/>
            <person name="Kenneth K."/>
            <person name="Flynn T.M."/>
            <person name="Oloughlin E.J."/>
            <person name="Locke R.A."/>
            <person name="Weber J.R."/>
            <person name="Egan S.M."/>
            <person name="Mackie R.I."/>
            <person name="Cann I.K."/>
        </authorList>
    </citation>
    <scope>NUCLEOTIDE SEQUENCE [LARGE SCALE GENOMIC DNA]</scope>
    <source>
        <strain evidence="12 13">Z6</strain>
    </source>
</reference>
<dbReference type="OrthoDB" id="1706403at2"/>
<keyword evidence="6 8" id="KW-0131">Cell cycle</keyword>
<gene>
    <name evidence="12" type="ORF">U472_10580</name>
</gene>
<dbReference type="SUPFAM" id="SSF53623">
    <property type="entry name" value="MurD-like peptide ligases, catalytic domain"/>
    <property type="match status" value="1"/>
</dbReference>
<dbReference type="InterPro" id="IPR005761">
    <property type="entry name" value="UDP-N-AcMur-Glu-dNH2Pim_ligase"/>
</dbReference>
<dbReference type="RefSeq" id="WP_068718268.1">
    <property type="nucleotide sequence ID" value="NZ_LWDV01000009.1"/>
</dbReference>
<comment type="similarity">
    <text evidence="2">Belongs to the MurCDEF family. MurE subfamily.</text>
</comment>
<dbReference type="EMBL" id="LWDV01000009">
    <property type="protein sequence ID" value="OCL26438.1"/>
    <property type="molecule type" value="Genomic_DNA"/>
</dbReference>
<evidence type="ECO:0000259" key="9">
    <source>
        <dbReference type="Pfam" id="PF01225"/>
    </source>
</evidence>
<dbReference type="NCBIfam" id="NF001126">
    <property type="entry name" value="PRK00139.1-4"/>
    <property type="match status" value="1"/>
</dbReference>
<dbReference type="GO" id="GO:0071555">
    <property type="term" value="P:cell wall organization"/>
    <property type="evidence" value="ECO:0007669"/>
    <property type="project" value="UniProtKB-KW"/>
</dbReference>
<comment type="pathway">
    <text evidence="1 8">Cell wall biogenesis; peptidoglycan biosynthesis.</text>
</comment>
<evidence type="ECO:0000256" key="5">
    <source>
        <dbReference type="ARBA" id="ARBA00022984"/>
    </source>
</evidence>
<sequence>MFSNPLVDLNGFLLDELIKDLAIIGISNFKNWEIDHVTDNSKNIKRNSLFIAIKGFNVDGHQYISEAISRGAVTIIGENKIEADQDFTYIRVKNSRKALAELVNKIYNNLSEKIRLIGVTGTAGKTTTSSMIDHIITKIVGKSGLIGTLYNKIGTEYFQDPNKFTTPDIITLNKFFAKMIESKVDYLTMEVSSHGLKLDRVWGLDYDVGIFTNLSYDHMEFHKTLEDYYRSKERLFKYLEEDKAAVFNLDDKYANKLIEITKANVYTYGIYNKNADITAKDIKLGKEGLEFTVSINHDIISNLGKIVHPITARLKIPLLGYHNIYNTLAAFTTALILGFPLFKIKTAIESFRGIKRRMEVIYNQEFTIIDDFAHNPASLTANFQTLKSFKYNKVIMVHFLKGKRGIPANRLNAQLMSNWAKELKLAKIITTRAEEEVISKNKVLLEEEEAFTEIIKANGIDIENTARLREAIELALSEIKKNDLLLIVGGPGLDRAAEVIKEYL</sequence>
<evidence type="ECO:0000313" key="12">
    <source>
        <dbReference type="EMBL" id="OCL26438.1"/>
    </source>
</evidence>
<evidence type="ECO:0000256" key="2">
    <source>
        <dbReference type="ARBA" id="ARBA00005898"/>
    </source>
</evidence>
<evidence type="ECO:0000313" key="13">
    <source>
        <dbReference type="Proteomes" id="UP000093514"/>
    </source>
</evidence>
<keyword evidence="4 8" id="KW-0133">Cell shape</keyword>
<dbReference type="GO" id="GO:0005737">
    <property type="term" value="C:cytoplasm"/>
    <property type="evidence" value="ECO:0007669"/>
    <property type="project" value="UniProtKB-SubCell"/>
</dbReference>
<dbReference type="InterPro" id="IPR036615">
    <property type="entry name" value="Mur_ligase_C_dom_sf"/>
</dbReference>
<dbReference type="SUPFAM" id="SSF53244">
    <property type="entry name" value="MurD-like peptide ligases, peptide-binding domain"/>
    <property type="match status" value="1"/>
</dbReference>
<keyword evidence="13" id="KW-1185">Reference proteome</keyword>
<evidence type="ECO:0000256" key="8">
    <source>
        <dbReference type="RuleBase" id="RU004135"/>
    </source>
</evidence>
<dbReference type="InterPro" id="IPR013221">
    <property type="entry name" value="Mur_ligase_cen"/>
</dbReference>
<dbReference type="GO" id="GO:0016881">
    <property type="term" value="F:acid-amino acid ligase activity"/>
    <property type="evidence" value="ECO:0007669"/>
    <property type="project" value="InterPro"/>
</dbReference>
<dbReference type="PANTHER" id="PTHR23135:SF4">
    <property type="entry name" value="UDP-N-ACETYLMURAMOYL-L-ALANYL-D-GLUTAMATE--2,6-DIAMINOPIMELATE LIGASE MURE HOMOLOG, CHLOROPLASTIC"/>
    <property type="match status" value="1"/>
</dbReference>
<feature type="domain" description="Mur ligase C-terminal" evidence="10">
    <location>
        <begin position="356"/>
        <end position="489"/>
    </location>
</feature>
<organism evidence="12 13">
    <name type="scientific">Orenia metallireducens</name>
    <dbReference type="NCBI Taxonomy" id="1413210"/>
    <lineage>
        <taxon>Bacteria</taxon>
        <taxon>Bacillati</taxon>
        <taxon>Bacillota</taxon>
        <taxon>Clostridia</taxon>
        <taxon>Halanaerobiales</taxon>
        <taxon>Halobacteroidaceae</taxon>
        <taxon>Orenia</taxon>
    </lineage>
</organism>
<evidence type="ECO:0000259" key="11">
    <source>
        <dbReference type="Pfam" id="PF08245"/>
    </source>
</evidence>
<dbReference type="AlphaFoldDB" id="A0A1C0A888"/>
<dbReference type="GO" id="GO:0009252">
    <property type="term" value="P:peptidoglycan biosynthetic process"/>
    <property type="evidence" value="ECO:0007669"/>
    <property type="project" value="UniProtKB-UniPathway"/>
</dbReference>
<dbReference type="NCBIfam" id="TIGR01085">
    <property type="entry name" value="murE"/>
    <property type="match status" value="1"/>
</dbReference>
<dbReference type="Pfam" id="PF08245">
    <property type="entry name" value="Mur_ligase_M"/>
    <property type="match status" value="1"/>
</dbReference>
<evidence type="ECO:0000259" key="10">
    <source>
        <dbReference type="Pfam" id="PF02875"/>
    </source>
</evidence>
<evidence type="ECO:0000256" key="3">
    <source>
        <dbReference type="ARBA" id="ARBA00022618"/>
    </source>
</evidence>
<dbReference type="InterPro" id="IPR035911">
    <property type="entry name" value="MurE/MurF_N"/>
</dbReference>
<dbReference type="PANTHER" id="PTHR23135">
    <property type="entry name" value="MUR LIGASE FAMILY MEMBER"/>
    <property type="match status" value="1"/>
</dbReference>
<evidence type="ECO:0000256" key="7">
    <source>
        <dbReference type="ARBA" id="ARBA00023316"/>
    </source>
</evidence>
<dbReference type="Gene3D" id="3.40.1390.10">
    <property type="entry name" value="MurE/MurF, N-terminal domain"/>
    <property type="match status" value="1"/>
</dbReference>
<proteinExistence type="inferred from homology"/>
<dbReference type="Pfam" id="PF02875">
    <property type="entry name" value="Mur_ligase_C"/>
    <property type="match status" value="1"/>
</dbReference>
<dbReference type="Gene3D" id="3.40.1190.10">
    <property type="entry name" value="Mur-like, catalytic domain"/>
    <property type="match status" value="1"/>
</dbReference>
<dbReference type="InterPro" id="IPR004101">
    <property type="entry name" value="Mur_ligase_C"/>
</dbReference>
<dbReference type="GO" id="GO:0005524">
    <property type="term" value="F:ATP binding"/>
    <property type="evidence" value="ECO:0007669"/>
    <property type="project" value="InterPro"/>
</dbReference>
<comment type="subcellular location">
    <subcellularLocation>
        <location evidence="8">Cytoplasm</location>
    </subcellularLocation>
</comment>
<dbReference type="Pfam" id="PF01225">
    <property type="entry name" value="Mur_ligase"/>
    <property type="match status" value="1"/>
</dbReference>
<accession>A0A1C0A888</accession>
<dbReference type="UniPathway" id="UPA00219"/>
<comment type="caution">
    <text evidence="12">The sequence shown here is derived from an EMBL/GenBank/DDBJ whole genome shotgun (WGS) entry which is preliminary data.</text>
</comment>
<dbReference type="GO" id="GO:0051301">
    <property type="term" value="P:cell division"/>
    <property type="evidence" value="ECO:0007669"/>
    <property type="project" value="UniProtKB-KW"/>
</dbReference>
<keyword evidence="7 8" id="KW-0961">Cell wall biogenesis/degradation</keyword>
<feature type="domain" description="Mur ligase N-terminal catalytic" evidence="9">
    <location>
        <begin position="34"/>
        <end position="105"/>
    </location>
</feature>
<evidence type="ECO:0000256" key="6">
    <source>
        <dbReference type="ARBA" id="ARBA00023306"/>
    </source>
</evidence>
<reference evidence="13" key="1">
    <citation type="submission" date="2016-07" db="EMBL/GenBank/DDBJ databases">
        <authorList>
            <person name="Florea S."/>
            <person name="Webb J.S."/>
            <person name="Jaromczyk J."/>
            <person name="Schardl C.L."/>
        </authorList>
    </citation>
    <scope>NUCLEOTIDE SEQUENCE [LARGE SCALE GENOMIC DNA]</scope>
    <source>
        <strain evidence="13">Z6</strain>
    </source>
</reference>
<dbReference type="InterPro" id="IPR000713">
    <property type="entry name" value="Mur_ligase_N"/>
</dbReference>
<keyword evidence="3 8" id="KW-0132">Cell division</keyword>
<dbReference type="GO" id="GO:0008360">
    <property type="term" value="P:regulation of cell shape"/>
    <property type="evidence" value="ECO:0007669"/>
    <property type="project" value="UniProtKB-KW"/>
</dbReference>
<dbReference type="Proteomes" id="UP000093514">
    <property type="component" value="Unassembled WGS sequence"/>
</dbReference>
<dbReference type="SUPFAM" id="SSF63418">
    <property type="entry name" value="MurE/MurF N-terminal domain"/>
    <property type="match status" value="1"/>
</dbReference>
<dbReference type="InterPro" id="IPR036565">
    <property type="entry name" value="Mur-like_cat_sf"/>
</dbReference>
<dbReference type="Gene3D" id="3.90.190.20">
    <property type="entry name" value="Mur ligase, C-terminal domain"/>
    <property type="match status" value="1"/>
</dbReference>
<protein>
    <submittedName>
        <fullName evidence="12">UDP-N-acetylmuramyl-tripeptide synthetase</fullName>
    </submittedName>
</protein>
<feature type="domain" description="Mur ligase central" evidence="11">
    <location>
        <begin position="119"/>
        <end position="333"/>
    </location>
</feature>
<evidence type="ECO:0000256" key="4">
    <source>
        <dbReference type="ARBA" id="ARBA00022960"/>
    </source>
</evidence>